<comment type="caution">
    <text evidence="1">The sequence shown here is derived from an EMBL/GenBank/DDBJ whole genome shotgun (WGS) entry which is preliminary data.</text>
</comment>
<dbReference type="Proteomes" id="UP000256373">
    <property type="component" value="Unassembled WGS sequence"/>
</dbReference>
<sequence>MRYFLLLALIIFSACKKPETEADLLASIETVRTEIQEMIRPRNCVTFVDDCRIRDIMSGHGCGPTYIYNVKDVNTSKLDRKFAELEKLYRRYNEIGEKIQACYRIVPNTPYIKDGKCKAEFRMPGQ</sequence>
<organism evidence="1 2">
    <name type="scientific">Dyadobacter luteus</name>
    <dbReference type="NCBI Taxonomy" id="2259619"/>
    <lineage>
        <taxon>Bacteria</taxon>
        <taxon>Pseudomonadati</taxon>
        <taxon>Bacteroidota</taxon>
        <taxon>Cytophagia</taxon>
        <taxon>Cytophagales</taxon>
        <taxon>Spirosomataceae</taxon>
        <taxon>Dyadobacter</taxon>
    </lineage>
</organism>
<name>A0A3D8YGA3_9BACT</name>
<gene>
    <name evidence="1" type="ORF">DSL64_04545</name>
</gene>
<evidence type="ECO:0000313" key="1">
    <source>
        <dbReference type="EMBL" id="REA63707.1"/>
    </source>
</evidence>
<dbReference type="AlphaFoldDB" id="A0A3D8YGA3"/>
<dbReference type="PROSITE" id="PS51257">
    <property type="entry name" value="PROKAR_LIPOPROTEIN"/>
    <property type="match status" value="1"/>
</dbReference>
<evidence type="ECO:0008006" key="3">
    <source>
        <dbReference type="Google" id="ProtNLM"/>
    </source>
</evidence>
<dbReference type="EMBL" id="QNUL01000002">
    <property type="protein sequence ID" value="REA63707.1"/>
    <property type="molecule type" value="Genomic_DNA"/>
</dbReference>
<proteinExistence type="predicted"/>
<keyword evidence="2" id="KW-1185">Reference proteome</keyword>
<dbReference type="RefSeq" id="WP_115829457.1">
    <property type="nucleotide sequence ID" value="NZ_QNUL01000002.1"/>
</dbReference>
<reference evidence="1 2" key="1">
    <citation type="submission" date="2018-07" db="EMBL/GenBank/DDBJ databases">
        <title>Dyadobacter roseus sp. nov., isolated from rose rhizosphere soil.</title>
        <authorList>
            <person name="Chen L."/>
        </authorList>
    </citation>
    <scope>NUCLEOTIDE SEQUENCE [LARGE SCALE GENOMIC DNA]</scope>
    <source>
        <strain evidence="1 2">RS19</strain>
    </source>
</reference>
<evidence type="ECO:0000313" key="2">
    <source>
        <dbReference type="Proteomes" id="UP000256373"/>
    </source>
</evidence>
<protein>
    <recommendedName>
        <fullName evidence="3">Lipoprotein</fullName>
    </recommendedName>
</protein>
<accession>A0A3D8YGA3</accession>